<keyword evidence="4" id="KW-0645">Protease</keyword>
<keyword evidence="8 10" id="KW-1133">Transmembrane helix</keyword>
<evidence type="ECO:0000256" key="8">
    <source>
        <dbReference type="ARBA" id="ARBA00022989"/>
    </source>
</evidence>
<protein>
    <submittedName>
        <fullName evidence="12">Peptidase M50</fullName>
    </submittedName>
</protein>
<evidence type="ECO:0000256" key="1">
    <source>
        <dbReference type="ARBA" id="ARBA00001947"/>
    </source>
</evidence>
<dbReference type="GO" id="GO:0006508">
    <property type="term" value="P:proteolysis"/>
    <property type="evidence" value="ECO:0007669"/>
    <property type="project" value="UniProtKB-KW"/>
</dbReference>
<feature type="transmembrane region" description="Helical" evidence="10">
    <location>
        <begin position="186"/>
        <end position="208"/>
    </location>
</feature>
<evidence type="ECO:0000256" key="10">
    <source>
        <dbReference type="SAM" id="Phobius"/>
    </source>
</evidence>
<evidence type="ECO:0000256" key="7">
    <source>
        <dbReference type="ARBA" id="ARBA00022946"/>
    </source>
</evidence>
<dbReference type="PANTHER" id="PTHR31412">
    <property type="entry name" value="ZINC METALLOPROTEASE EGY1"/>
    <property type="match status" value="1"/>
</dbReference>
<gene>
    <name evidence="12" type="ORF">A9Q02_06470</name>
</gene>
<comment type="similarity">
    <text evidence="3">Belongs to the peptidase M50B family.</text>
</comment>
<dbReference type="AlphaFoldDB" id="A0A2H3KFV8"/>
<feature type="transmembrane region" description="Helical" evidence="10">
    <location>
        <begin position="228"/>
        <end position="246"/>
    </location>
</feature>
<sequence>MDHYTSSPVPEALRATVAEVMLIDDIEMVRRGDFESPRFLGRLKVEAQMAYDQISPRLRAMGLLGLLQQEGDRVALLVLPALAPPSPSRLWLALLLFALTLASTFYVGGQDVDWATGTFFFNVGHGLAFSASLLGILLAHELGHYLMARREGVAVSYPFFIPMPLFLLGTMGAFISIKEPVPNRRALLGIAIAGPLAGLVVAIPVLIIGLALSEVRNLADMQAQLPDMIFFTEGNSLLYAGLKLLVFGRFLPDGGYDVFMHPVALAGWAGLLVTGLNLLPAGQLDGGHIFFALFGPKAAQIMSMVVAVVLLALGFLWSGWFLWAVIVALLGQNRSPLLNEVTPLQGSWRLLALLGLVVFALVFTPMPITDVIMP</sequence>
<evidence type="ECO:0000256" key="4">
    <source>
        <dbReference type="ARBA" id="ARBA00022670"/>
    </source>
</evidence>
<feature type="transmembrane region" description="Helical" evidence="10">
    <location>
        <begin position="159"/>
        <end position="177"/>
    </location>
</feature>
<organism evidence="12 13">
    <name type="scientific">Candidatus Chloroploca asiatica</name>
    <dbReference type="NCBI Taxonomy" id="1506545"/>
    <lineage>
        <taxon>Bacteria</taxon>
        <taxon>Bacillati</taxon>
        <taxon>Chloroflexota</taxon>
        <taxon>Chloroflexia</taxon>
        <taxon>Chloroflexales</taxon>
        <taxon>Chloroflexineae</taxon>
        <taxon>Oscillochloridaceae</taxon>
        <taxon>Candidatus Chloroploca</taxon>
    </lineage>
</organism>
<feature type="transmembrane region" description="Helical" evidence="10">
    <location>
        <begin position="90"/>
        <end position="107"/>
    </location>
</feature>
<dbReference type="CDD" id="cd06160">
    <property type="entry name" value="S2P-M50_like_2"/>
    <property type="match status" value="1"/>
</dbReference>
<comment type="caution">
    <text evidence="12">The sequence shown here is derived from an EMBL/GenBank/DDBJ whole genome shotgun (WGS) entry which is preliminary data.</text>
</comment>
<dbReference type="RefSeq" id="WP_097655317.1">
    <property type="nucleotide sequence ID" value="NZ_LYXE01000188.1"/>
</dbReference>
<dbReference type="OrthoDB" id="9774391at2"/>
<evidence type="ECO:0000256" key="3">
    <source>
        <dbReference type="ARBA" id="ARBA00007931"/>
    </source>
</evidence>
<evidence type="ECO:0000256" key="6">
    <source>
        <dbReference type="ARBA" id="ARBA00022801"/>
    </source>
</evidence>
<keyword evidence="13" id="KW-1185">Reference proteome</keyword>
<dbReference type="InterPro" id="IPR008915">
    <property type="entry name" value="Peptidase_M50"/>
</dbReference>
<reference evidence="12 13" key="1">
    <citation type="submission" date="2016-05" db="EMBL/GenBank/DDBJ databases">
        <authorList>
            <person name="Lavstsen T."/>
            <person name="Jespersen J.S."/>
        </authorList>
    </citation>
    <scope>NUCLEOTIDE SEQUENCE [LARGE SCALE GENOMIC DNA]</scope>
    <source>
        <strain evidence="12 13">B7-9</strain>
    </source>
</reference>
<proteinExistence type="inferred from homology"/>
<evidence type="ECO:0000313" key="12">
    <source>
        <dbReference type="EMBL" id="PDV96595.1"/>
    </source>
</evidence>
<name>A0A2H3KFV8_9CHLR</name>
<comment type="cofactor">
    <cofactor evidence="1">
        <name>Zn(2+)</name>
        <dbReference type="ChEBI" id="CHEBI:29105"/>
    </cofactor>
</comment>
<feature type="domain" description="Peptidase M50" evidence="11">
    <location>
        <begin position="128"/>
        <end position="312"/>
    </location>
</feature>
<feature type="transmembrane region" description="Helical" evidence="10">
    <location>
        <begin position="350"/>
        <end position="368"/>
    </location>
</feature>
<dbReference type="GO" id="GO:0008233">
    <property type="term" value="F:peptidase activity"/>
    <property type="evidence" value="ECO:0007669"/>
    <property type="project" value="UniProtKB-KW"/>
</dbReference>
<evidence type="ECO:0000256" key="9">
    <source>
        <dbReference type="ARBA" id="ARBA00023136"/>
    </source>
</evidence>
<evidence type="ECO:0000313" key="13">
    <source>
        <dbReference type="Proteomes" id="UP000220922"/>
    </source>
</evidence>
<keyword evidence="6" id="KW-0378">Hydrolase</keyword>
<evidence type="ECO:0000259" key="11">
    <source>
        <dbReference type="Pfam" id="PF02163"/>
    </source>
</evidence>
<evidence type="ECO:0000256" key="2">
    <source>
        <dbReference type="ARBA" id="ARBA00004141"/>
    </source>
</evidence>
<dbReference type="GO" id="GO:0016020">
    <property type="term" value="C:membrane"/>
    <property type="evidence" value="ECO:0007669"/>
    <property type="project" value="UniProtKB-SubCell"/>
</dbReference>
<keyword evidence="5 10" id="KW-0812">Transmembrane</keyword>
<evidence type="ECO:0000256" key="5">
    <source>
        <dbReference type="ARBA" id="ARBA00022692"/>
    </source>
</evidence>
<dbReference type="InterPro" id="IPR044838">
    <property type="entry name" value="EGY1-like"/>
</dbReference>
<comment type="subcellular location">
    <subcellularLocation>
        <location evidence="2">Membrane</location>
        <topology evidence="2">Multi-pass membrane protein</topology>
    </subcellularLocation>
</comment>
<keyword evidence="7" id="KW-0809">Transit peptide</keyword>
<accession>A0A2H3KFV8</accession>
<feature type="transmembrane region" description="Helical" evidence="10">
    <location>
        <begin position="119"/>
        <end position="139"/>
    </location>
</feature>
<dbReference type="Pfam" id="PF02163">
    <property type="entry name" value="Peptidase_M50"/>
    <property type="match status" value="1"/>
</dbReference>
<feature type="transmembrane region" description="Helical" evidence="10">
    <location>
        <begin position="258"/>
        <end position="281"/>
    </location>
</feature>
<keyword evidence="9 10" id="KW-0472">Membrane</keyword>
<dbReference type="Proteomes" id="UP000220922">
    <property type="component" value="Unassembled WGS sequence"/>
</dbReference>
<feature type="transmembrane region" description="Helical" evidence="10">
    <location>
        <begin position="301"/>
        <end position="330"/>
    </location>
</feature>
<dbReference type="PANTHER" id="PTHR31412:SF0">
    <property type="entry name" value="ZINC METALLOPROTEASE EGY1, CHLOROPLASTIC-RELATED"/>
    <property type="match status" value="1"/>
</dbReference>
<dbReference type="EMBL" id="LYXE01000188">
    <property type="protein sequence ID" value="PDV96595.1"/>
    <property type="molecule type" value="Genomic_DNA"/>
</dbReference>